<dbReference type="Pfam" id="PF05368">
    <property type="entry name" value="NmrA"/>
    <property type="match status" value="1"/>
</dbReference>
<evidence type="ECO:0000256" key="2">
    <source>
        <dbReference type="ARBA" id="ARBA00023002"/>
    </source>
</evidence>
<dbReference type="GO" id="GO:0016491">
    <property type="term" value="F:oxidoreductase activity"/>
    <property type="evidence" value="ECO:0007669"/>
    <property type="project" value="UniProtKB-KW"/>
</dbReference>
<keyword evidence="5" id="KW-1185">Reference proteome</keyword>
<sequence length="310" mass="34260">MAETKSVLVFGATGTIGTYIFDAILAASPPFERVGIFTSAATAESKKQLVEELKAKGVHVHIGDIKNKDDISKAYSNGYDTVVSAIGRAAIADQILPLEIAEQTESVKKFFPSEYGTDIEYGPKSKDEPPHQQKLKVRKYIRENIKRLEYTFLVTGPFAEFYIGKPFGAGGYDVKAKKAILLGTGKERVSLTTMPDVGKLLVAALRHPEASKNKALIVNSFTTTPEEILAEYERQLDTKFEVQIISLEELRKMEKEAWEKVGLGATGLILKRIWTEGGTLYDHRDNEKIGFTSPDTLEVAVSRAIKAQTE</sequence>
<protein>
    <recommendedName>
        <fullName evidence="3">NmrA-like domain-containing protein</fullName>
    </recommendedName>
</protein>
<dbReference type="InterPro" id="IPR051609">
    <property type="entry name" value="NmrA/Isoflavone_reductase-like"/>
</dbReference>
<dbReference type="InterPro" id="IPR045312">
    <property type="entry name" value="PCBER-like"/>
</dbReference>
<proteinExistence type="predicted"/>
<dbReference type="VEuPathDB" id="FungiDB:PV09_05283"/>
<evidence type="ECO:0000259" key="3">
    <source>
        <dbReference type="Pfam" id="PF05368"/>
    </source>
</evidence>
<dbReference type="STRING" id="253628.A0A0D2A9X9"/>
<dbReference type="InterPro" id="IPR008030">
    <property type="entry name" value="NmrA-like"/>
</dbReference>
<keyword evidence="1" id="KW-0521">NADP</keyword>
<dbReference type="InParanoid" id="A0A0D2A9X9"/>
<dbReference type="HOGENOM" id="CLU_044876_2_0_1"/>
<accession>A0A0D2A9X9</accession>
<organism evidence="4 5">
    <name type="scientific">Verruconis gallopava</name>
    <dbReference type="NCBI Taxonomy" id="253628"/>
    <lineage>
        <taxon>Eukaryota</taxon>
        <taxon>Fungi</taxon>
        <taxon>Dikarya</taxon>
        <taxon>Ascomycota</taxon>
        <taxon>Pezizomycotina</taxon>
        <taxon>Dothideomycetes</taxon>
        <taxon>Pleosporomycetidae</taxon>
        <taxon>Venturiales</taxon>
        <taxon>Sympoventuriaceae</taxon>
        <taxon>Verruconis</taxon>
    </lineage>
</organism>
<dbReference type="OrthoDB" id="419598at2759"/>
<dbReference type="Gene3D" id="3.90.25.10">
    <property type="entry name" value="UDP-galactose 4-epimerase, domain 1"/>
    <property type="match status" value="1"/>
</dbReference>
<dbReference type="EMBL" id="KN847544">
    <property type="protein sequence ID" value="KIW03518.1"/>
    <property type="molecule type" value="Genomic_DNA"/>
</dbReference>
<evidence type="ECO:0000256" key="1">
    <source>
        <dbReference type="ARBA" id="ARBA00022857"/>
    </source>
</evidence>
<dbReference type="PANTHER" id="PTHR47706">
    <property type="entry name" value="NMRA-LIKE FAMILY PROTEIN"/>
    <property type="match status" value="1"/>
</dbReference>
<dbReference type="Gene3D" id="3.40.50.720">
    <property type="entry name" value="NAD(P)-binding Rossmann-like Domain"/>
    <property type="match status" value="1"/>
</dbReference>
<reference evidence="4 5" key="1">
    <citation type="submission" date="2015-01" db="EMBL/GenBank/DDBJ databases">
        <title>The Genome Sequence of Ochroconis gallopava CBS43764.</title>
        <authorList>
            <consortium name="The Broad Institute Genomics Platform"/>
            <person name="Cuomo C."/>
            <person name="de Hoog S."/>
            <person name="Gorbushina A."/>
            <person name="Stielow B."/>
            <person name="Teixiera M."/>
            <person name="Abouelleil A."/>
            <person name="Chapman S.B."/>
            <person name="Priest M."/>
            <person name="Young S.K."/>
            <person name="Wortman J."/>
            <person name="Nusbaum C."/>
            <person name="Birren B."/>
        </authorList>
    </citation>
    <scope>NUCLEOTIDE SEQUENCE [LARGE SCALE GENOMIC DNA]</scope>
    <source>
        <strain evidence="4 5">CBS 43764</strain>
    </source>
</reference>
<dbReference type="RefSeq" id="XP_016213387.1">
    <property type="nucleotide sequence ID" value="XM_016358768.1"/>
</dbReference>
<dbReference type="GeneID" id="27313256"/>
<dbReference type="Proteomes" id="UP000053259">
    <property type="component" value="Unassembled WGS sequence"/>
</dbReference>
<dbReference type="PANTHER" id="PTHR47706:SF11">
    <property type="entry name" value="ISOFLAVONE REDUCTASE FAMILY PROTEIN (AFU_ORTHOLOGUE AFUA_1G12510)"/>
    <property type="match status" value="1"/>
</dbReference>
<evidence type="ECO:0000313" key="5">
    <source>
        <dbReference type="Proteomes" id="UP000053259"/>
    </source>
</evidence>
<dbReference type="InterPro" id="IPR036291">
    <property type="entry name" value="NAD(P)-bd_dom_sf"/>
</dbReference>
<feature type="domain" description="NmrA-like" evidence="3">
    <location>
        <begin position="4"/>
        <end position="253"/>
    </location>
</feature>
<evidence type="ECO:0000313" key="4">
    <source>
        <dbReference type="EMBL" id="KIW03518.1"/>
    </source>
</evidence>
<dbReference type="CDD" id="cd05259">
    <property type="entry name" value="PCBER_SDR_a"/>
    <property type="match status" value="1"/>
</dbReference>
<gene>
    <name evidence="4" type="ORF">PV09_05283</name>
</gene>
<dbReference type="AlphaFoldDB" id="A0A0D2A9X9"/>
<keyword evidence="2" id="KW-0560">Oxidoreductase</keyword>
<name>A0A0D2A9X9_9PEZI</name>
<dbReference type="SUPFAM" id="SSF51735">
    <property type="entry name" value="NAD(P)-binding Rossmann-fold domains"/>
    <property type="match status" value="1"/>
</dbReference>